<dbReference type="SUPFAM" id="SSF56954">
    <property type="entry name" value="Outer membrane efflux proteins (OEP)"/>
    <property type="match status" value="1"/>
</dbReference>
<evidence type="ECO:0000256" key="2">
    <source>
        <dbReference type="ARBA" id="ARBA00007613"/>
    </source>
</evidence>
<keyword evidence="6" id="KW-0472">Membrane</keyword>
<sequence>MRKIGLVILTVVAGVLTGNAQQKFTLEQAQQYGVEHREQVMNAHLDLKSAEKKVWETTAIGLPQINAEGNFQQYINIPTSVVDASFINPNAQPGDVVSFRMGQKYNVTGGINASQLIFDGSYIVGLQVSKFYTEFVRSSIEKSQQEVQYNIAQAYYNVLIAEDNLKLIDSLILSAEELLGNTEVIYDQGMIEKEEVDQLELNLIRLNSMKVNTERQLLVAQNLLKLQMGYPLTDEVLLEGDLDHYLTQIEMEFADLKGSIQDNINLIMLNQQKRLSEFDLKNKRFQHFPQLAAFFQHQYMAFRSEFDLFQDKPWYPSTAWGITLKIPIISSGMRAMQVQQAKIEVEKNENSIKELERTLQFQEIQTKANFENALTMMKLERRNIELAKSIYKNTSIKKEVGVVTSLQVTQTYSQVLAAQTDYLNAILQVMNAKNELDNLYGNFTTQLTEN</sequence>
<organism evidence="9 10">
    <name type="scientific">Wandonia haliotis</name>
    <dbReference type="NCBI Taxonomy" id="574963"/>
    <lineage>
        <taxon>Bacteria</taxon>
        <taxon>Pseudomonadati</taxon>
        <taxon>Bacteroidota</taxon>
        <taxon>Flavobacteriia</taxon>
        <taxon>Flavobacteriales</taxon>
        <taxon>Crocinitomicaceae</taxon>
        <taxon>Wandonia</taxon>
    </lineage>
</organism>
<keyword evidence="8" id="KW-0175">Coiled coil</keyword>
<dbReference type="PANTHER" id="PTHR30026:SF20">
    <property type="entry name" value="OUTER MEMBRANE PROTEIN TOLC"/>
    <property type="match status" value="1"/>
</dbReference>
<evidence type="ECO:0000256" key="8">
    <source>
        <dbReference type="SAM" id="Coils"/>
    </source>
</evidence>
<evidence type="ECO:0000256" key="5">
    <source>
        <dbReference type="ARBA" id="ARBA00022692"/>
    </source>
</evidence>
<evidence type="ECO:0000256" key="4">
    <source>
        <dbReference type="ARBA" id="ARBA00022452"/>
    </source>
</evidence>
<dbReference type="InterPro" id="IPR051906">
    <property type="entry name" value="TolC-like"/>
</dbReference>
<evidence type="ECO:0000256" key="1">
    <source>
        <dbReference type="ARBA" id="ARBA00004442"/>
    </source>
</evidence>
<keyword evidence="5" id="KW-0812">Transmembrane</keyword>
<comment type="similarity">
    <text evidence="2">Belongs to the outer membrane factor (OMF) (TC 1.B.17) family.</text>
</comment>
<comment type="caution">
    <text evidence="9">The sequence shown here is derived from an EMBL/GenBank/DDBJ whole genome shotgun (WGS) entry which is preliminary data.</text>
</comment>
<dbReference type="Proteomes" id="UP001501126">
    <property type="component" value="Unassembled WGS sequence"/>
</dbReference>
<evidence type="ECO:0000313" key="9">
    <source>
        <dbReference type="EMBL" id="GAA0876934.1"/>
    </source>
</evidence>
<feature type="coiled-coil region" evidence="8">
    <location>
        <begin position="338"/>
        <end position="365"/>
    </location>
</feature>
<dbReference type="Pfam" id="PF02321">
    <property type="entry name" value="OEP"/>
    <property type="match status" value="2"/>
</dbReference>
<comment type="subcellular location">
    <subcellularLocation>
        <location evidence="1">Cell outer membrane</location>
    </subcellularLocation>
</comment>
<evidence type="ECO:0000313" key="10">
    <source>
        <dbReference type="Proteomes" id="UP001501126"/>
    </source>
</evidence>
<dbReference type="PANTHER" id="PTHR30026">
    <property type="entry name" value="OUTER MEMBRANE PROTEIN TOLC"/>
    <property type="match status" value="1"/>
</dbReference>
<keyword evidence="3" id="KW-0813">Transport</keyword>
<gene>
    <name evidence="9" type="ORF">GCM10009118_33440</name>
</gene>
<dbReference type="RefSeq" id="WP_343790777.1">
    <property type="nucleotide sequence ID" value="NZ_BAAAFH010000022.1"/>
</dbReference>
<reference evidence="9 10" key="1">
    <citation type="journal article" date="2019" name="Int. J. Syst. Evol. Microbiol.">
        <title>The Global Catalogue of Microorganisms (GCM) 10K type strain sequencing project: providing services to taxonomists for standard genome sequencing and annotation.</title>
        <authorList>
            <consortium name="The Broad Institute Genomics Platform"/>
            <consortium name="The Broad Institute Genome Sequencing Center for Infectious Disease"/>
            <person name="Wu L."/>
            <person name="Ma J."/>
        </authorList>
    </citation>
    <scope>NUCLEOTIDE SEQUENCE [LARGE SCALE GENOMIC DNA]</scope>
    <source>
        <strain evidence="9 10">JCM 16083</strain>
    </source>
</reference>
<dbReference type="Gene3D" id="1.20.1600.10">
    <property type="entry name" value="Outer membrane efflux proteins (OEP)"/>
    <property type="match status" value="1"/>
</dbReference>
<name>A0ABN1MUL3_9FLAO</name>
<proteinExistence type="inferred from homology"/>
<evidence type="ECO:0000256" key="7">
    <source>
        <dbReference type="ARBA" id="ARBA00023237"/>
    </source>
</evidence>
<keyword evidence="4" id="KW-1134">Transmembrane beta strand</keyword>
<protein>
    <submittedName>
        <fullName evidence="9">TolC family protein</fullName>
    </submittedName>
</protein>
<dbReference type="InterPro" id="IPR003423">
    <property type="entry name" value="OMP_efflux"/>
</dbReference>
<dbReference type="EMBL" id="BAAAFH010000022">
    <property type="protein sequence ID" value="GAA0876934.1"/>
    <property type="molecule type" value="Genomic_DNA"/>
</dbReference>
<keyword evidence="7" id="KW-0998">Cell outer membrane</keyword>
<keyword evidence="10" id="KW-1185">Reference proteome</keyword>
<evidence type="ECO:0000256" key="6">
    <source>
        <dbReference type="ARBA" id="ARBA00023136"/>
    </source>
</evidence>
<evidence type="ECO:0000256" key="3">
    <source>
        <dbReference type="ARBA" id="ARBA00022448"/>
    </source>
</evidence>
<accession>A0ABN1MUL3</accession>